<evidence type="ECO:0000313" key="2">
    <source>
        <dbReference type="Proteomes" id="UP000190198"/>
    </source>
</evidence>
<proteinExistence type="predicted"/>
<dbReference type="AlphaFoldDB" id="A0A1T2KSR4"/>
<keyword evidence="2" id="KW-1185">Reference proteome</keyword>
<protein>
    <submittedName>
        <fullName evidence="1">Uncharacterized protein</fullName>
    </submittedName>
</protein>
<feature type="non-terminal residue" evidence="1">
    <location>
        <position position="1"/>
    </location>
</feature>
<organism evidence="1 2">
    <name type="scientific">Solemya elarraichensis gill symbiont</name>
    <dbReference type="NCBI Taxonomy" id="1918949"/>
    <lineage>
        <taxon>Bacteria</taxon>
        <taxon>Pseudomonadati</taxon>
        <taxon>Pseudomonadota</taxon>
        <taxon>Gammaproteobacteria</taxon>
        <taxon>sulfur-oxidizing symbionts</taxon>
    </lineage>
</organism>
<dbReference type="Proteomes" id="UP000190198">
    <property type="component" value="Unassembled WGS sequence"/>
</dbReference>
<dbReference type="Gene3D" id="2.60.120.200">
    <property type="match status" value="1"/>
</dbReference>
<comment type="caution">
    <text evidence="1">The sequence shown here is derived from an EMBL/GenBank/DDBJ whole genome shotgun (WGS) entry which is preliminary data.</text>
</comment>
<evidence type="ECO:0000313" key="1">
    <source>
        <dbReference type="EMBL" id="OOZ35887.1"/>
    </source>
</evidence>
<reference evidence="1 2" key="1">
    <citation type="submission" date="2016-11" db="EMBL/GenBank/DDBJ databases">
        <title>Mixed transmission modes and dynamic genome evolution in an obligate animal-bacterial symbiosis.</title>
        <authorList>
            <person name="Russell S.L."/>
            <person name="Corbett-Detig R.B."/>
            <person name="Cavanaugh C.M."/>
        </authorList>
    </citation>
    <scope>NUCLEOTIDE SEQUENCE [LARGE SCALE GENOMIC DNA]</scope>
    <source>
        <strain evidence="1">Sp-SM6</strain>
    </source>
</reference>
<gene>
    <name evidence="1" type="ORF">BOW52_11080</name>
</gene>
<name>A0A1T2KSR4_9GAMM</name>
<accession>A0A1T2KSR4</accession>
<sequence length="231" mass="25675">WHEARTQSQISGYKNRELHGNETNLEAYYKFNQGTVGGNNTAISSVVDAINSPAQDASLNNFTLIGLISNFVTGGYLLYSPTSVSITNVVLESVFVDELLSSLDDNELEVLLSSYGKNRADDSSSSDRDERIDELAELLDQDQDGRVAIFKWSTLEELGTVGFYIDRKDADGSRWMRVNNDLLPGLIDAPLGGEYLYADPGALPGVDYLYKLTEQEVWGSTREYGPYQLNY</sequence>
<dbReference type="EMBL" id="MPRK01000365">
    <property type="protein sequence ID" value="OOZ35887.1"/>
    <property type="molecule type" value="Genomic_DNA"/>
</dbReference>
<dbReference type="RefSeq" id="WP_167367357.1">
    <property type="nucleotide sequence ID" value="NZ_MPRK01000365.1"/>
</dbReference>